<evidence type="ECO:0000256" key="2">
    <source>
        <dbReference type="SAM" id="MobiDB-lite"/>
    </source>
</evidence>
<feature type="compositionally biased region" description="Basic and acidic residues" evidence="2">
    <location>
        <begin position="1633"/>
        <end position="1648"/>
    </location>
</feature>
<feature type="compositionally biased region" description="Polar residues" evidence="2">
    <location>
        <begin position="2024"/>
        <end position="2048"/>
    </location>
</feature>
<evidence type="ECO:0000313" key="5">
    <source>
        <dbReference type="Proteomes" id="UP000557196"/>
    </source>
</evidence>
<feature type="compositionally biased region" description="Basic and acidic residues" evidence="2">
    <location>
        <begin position="1913"/>
        <end position="1926"/>
    </location>
</feature>
<feature type="compositionally biased region" description="Basic and acidic residues" evidence="2">
    <location>
        <begin position="2142"/>
        <end position="2181"/>
    </location>
</feature>
<dbReference type="PANTHER" id="PTHR13958:SF3">
    <property type="entry name" value="CAP-GLY DOMAIN-CONTAINING PROTEIN-RELATED"/>
    <property type="match status" value="1"/>
</dbReference>
<protein>
    <submittedName>
        <fullName evidence="4">CE350 protein</fullName>
    </submittedName>
</protein>
<dbReference type="PROSITE" id="PS50245">
    <property type="entry name" value="CAP_GLY_2"/>
    <property type="match status" value="1"/>
</dbReference>
<feature type="compositionally biased region" description="Basic and acidic residues" evidence="2">
    <location>
        <begin position="176"/>
        <end position="196"/>
    </location>
</feature>
<dbReference type="InterPro" id="IPR036859">
    <property type="entry name" value="CAP-Gly_dom_sf"/>
</dbReference>
<dbReference type="PROSITE" id="PS00845">
    <property type="entry name" value="CAP_GLY_1"/>
    <property type="match status" value="1"/>
</dbReference>
<dbReference type="GO" id="GO:0034453">
    <property type="term" value="P:microtubule anchoring"/>
    <property type="evidence" value="ECO:0007669"/>
    <property type="project" value="InterPro"/>
</dbReference>
<feature type="compositionally biased region" description="Basic and acidic residues" evidence="2">
    <location>
        <begin position="482"/>
        <end position="509"/>
    </location>
</feature>
<feature type="region of interest" description="Disordered" evidence="2">
    <location>
        <begin position="551"/>
        <end position="633"/>
    </location>
</feature>
<feature type="region of interest" description="Disordered" evidence="2">
    <location>
        <begin position="1115"/>
        <end position="1194"/>
    </location>
</feature>
<feature type="compositionally biased region" description="Basic and acidic residues" evidence="2">
    <location>
        <begin position="2328"/>
        <end position="2338"/>
    </location>
</feature>
<feature type="region of interest" description="Disordered" evidence="2">
    <location>
        <begin position="2841"/>
        <end position="2862"/>
    </location>
</feature>
<feature type="compositionally biased region" description="Low complexity" evidence="2">
    <location>
        <begin position="1987"/>
        <end position="2006"/>
    </location>
</feature>
<gene>
    <name evidence="4" type="primary">Cep350_2</name>
    <name evidence="4" type="ORF">ALERUF_R14029</name>
</gene>
<accession>A0A7K8I3V8</accession>
<sequence length="3134" mass="350808">MWSNKSNEVPLQNPRHNQSKDSTRGKDFLYLTAAWASFSQTKAALRHIENKLEVAPTSTAVFDSVMDAKKPSASASRKSSRKAFSFWRDRYIEDSLVSASGSRSSSQNKSSKEKSSRSPLRATTLESNVKKCSRVEFREPLASYRDIYSSLSYHSSSQLEAKQLLSGLDLGEAEGKSELPARLAHERDERDPHSRGFDSPFPSAADETVVRYLNDRPTIDALQNKEAFLRVAAPPRLEEEKNSGSRGDESSTRASQSNTSQDSELKVSSPSATSICSAHRLEILKQRQHDAKLEKLKERIRKQWEHSEELSGRGQHLGYAEQPVVVTNAENMVTPKVRKVTAVPAAPSYRGFNPAETRIRTPDGKIWHADEFRISQELYRDIALQLKEDSTVKGKSSERNKEKKATRPVRKVQKLTRLSSPESKQGGNYVISASSWREGQKLVKKILGPAPRIEQDRRAVSSDRTGRERVAKSAGCIGRTGSDSRLDVTRKSSSRSSERSRSRVRSETNLRKLEAALPVANQEDHASVKKDFLPMEIRGILDDLQLDSMSTKQETDVEKQNQKSVLPTQNMRSHSPTKRKPDKVAASEEPQVISKKRHYDSDEVRQYIIRQQEERKKKQNEEKKAQKEATEQKNKRLQELYRKQKEAVTKVKNVPPPEPSAAKRLQETYSKLLLERTLLEEPSQLPTVQETQPRPGYQPSGESDKENKAQERPPSASSSSDMSLSEPQQPLLRSDLMEPPWIQPGRLSPRVQLPHPQALLGSSGGPCSQHWSLEQMDLLSKECDAMLAGRRSHSAPVGSLVPQSYLNSPAAQENLLVKPTASQYKSKLDRLEALKATAASLSSRIETEAKKLAGAGINCSTMWNSEFMQENQDDGRWAKAVSPPVREENENTFSARIQRMLGACVSHTAFDDNLPGVGNLSEFKKLPETIRPLTDVVSLGLRSPAANRQEGILGHLSKRQTDSPGRENQAYPLNKAITPRESSIDSISEGPLLSDGNLSEEEGGQHKQLPLKMLETLKEKDFCIRERNAFEPIKEFQKAAERYSPLFTQTSDTHSKGPWEELAKGSPHSVINIFAKNYQLHGKVFEERLNGGSALLRPLLPTMSPPESVASYEDDFVSSQGSSTLTDKKISRDLSSNSSIQEEIPSRKSPLEPRSVELGSQHSSGPQSAASSRSSASSKKRGKKERLDSFNGSSHHFSVEEDKILSELEWGSQQAKKTLSSSRISSKEHEQNPDTDSTLENLSGHSLMSFSDKGRPQKTPTSSPSPGSQKMLQFDSVGNTAERVKSPAGFSGGTAPGLKPNAAFPDMGLGTSRSAAGAASASGCMRFSPAGLQHRLSAELNYLSAIEESVRQLSDLERVRGISLAQQESVSLAQILKAQQQRHERDLALWKIKAEQEALESQRQLEEARQKAAQVHAESLQQLVQSRQEAAQESPCKAAAKQAEPALLTTDATHQLREMTELARTPISDAVSAPAAPVTTLFDHQRQHHSEFMKQLRARADTNRKCESGAISQGKEETGDSKQTYSPMFDSYSESSRSKVHDQSSTSSRQESPSVPSSKENEKKLSRCERTTSSIEEQAQTAADDSLPSDSVLSLPDEKDSASVATEYSLKFDESMTEDEIEEKSFRSLLPSESHRRNNLEKKRGSRDDSDEEVSPDKTALSSIKELSMPFSGGQDSFSKFTMEMVRQYMKEEEMRAAHQSSLLRLREKALKEKTKAELAWLEHQKKHLRDKGEDDKMPPIRKRQRGLLLRLQQEKAEIKRLQEANKAARKERQLILKQQAEIERIRQTTMKLQEKLKSAGENKLVSVQHRSWIAKCFKCTVDVFVHSQAELMTLGISETSSIMQKLKKMRSRMDEKFLTKREQKLMQRRQHAEELLEWKRRLDAEEAEIRRMEKQALAAWDKELLKTKIAKKELGDQRTEPRETASEEESPVPSCSHLNSESSIPEDLGSLAADSVPSEPMGHGQPESPDQSTINEEMAYSEEFKSSTSPGKLSPPKSSISISKQDSSKGSHRTGGQLCSPVKSHQTSHNWSDESLSMTQSETTSDQSDIEGRIRALKDELRKRKSVVYQLKKEQKKRQKERLKAQEASLIKQLESYDEFIKKTEAELSRDLEASPTAKPQIKTPSSAAAEKPKIKAPPLHRPETSKNWKSLTESERPRASLESISEHADAVSSRTERSVSVHTKKVAVTAVHAGEPSGTASLVLVLPKSSRAGSGDSSDSVPSSALLKDMKDISRISLESVNKVVNASSVSPTISHKSEITEDLEYIKSEEYESEGSYVKPLESSDVLLTLDKGQESSLDLCSENKHFQKEPFDVAVESLHDTEEILEQRRSDKDAVSGPSIEETSHKLSKSAEEKGDLLSEQLFSQKEPLYLEDFEGSSSRKQASAEEMLPEECYKDDFEGSLLSANGESLREQSQRSQASRSRSTSLGSDGEISECLSDRSLSGSMHSERLLELKSPTEFMKNTERRDAEQEQAPACSPLWASASIIEETDNLSSFNIGDRVLVSKVQPGTLRFKGLTKFAKGFWAGVELDKPEGNNNGTYDDIKYFDCREKHGIFAPPQKISRITESISSHLDTNKDDEDSFFDDRLEKQRKAEQKDRESSKPGKEAESQSRNATENYSQDKAPEDTAVSEASAEKRVDEELSSKASSVKEISVATGSFAQEQSVVDYLKDAVKEEASHTPLSSSVVDEISTVQLDDVSDFLSEKLERQKTLGEECAEKLDDLSPGVVEKPATPLLDLLTKEKNQLEAQLSLPLREEEKSKDQLEKVSLLTDSLLRDFVEDTVNQLQQIKKIKNEKIQLSNQELCDVKEEASTPPQQAEKQIPDGLNNFFLSSDLEDDREELSSPDMCPRPESPVFGASGQEELAKRLAELELNREFLSVLGDDQDWFDEDYGLSSRKLQQKQAEEPVVLPQAEPHKVPPKPSEEPLAVPHTAVEVEGMVHAAAEELWKLKELGHDLQSCSLKTDLSGSLQEQDTDTINKQVYRKVVFDLTREIFGEIFAEDPNLNQPIWMKPCRIASAYFRRVKDPNDLDEIKNFIAAEVLKLFSLRKEPNHKTDWQKMMKFGRKKRDRVDHILVQELHEEEAQWVNYDEDELCVKMQLADGIFEALIRDTVDVLNQINEKQRRLLLV</sequence>
<dbReference type="InterPro" id="IPR025486">
    <property type="entry name" value="DUF4378"/>
</dbReference>
<feature type="coiled-coil region" evidence="1">
    <location>
        <begin position="1712"/>
        <end position="1803"/>
    </location>
</feature>
<feature type="compositionally biased region" description="Polar residues" evidence="2">
    <location>
        <begin position="416"/>
        <end position="428"/>
    </location>
</feature>
<dbReference type="SMART" id="SM01052">
    <property type="entry name" value="CAP_GLY"/>
    <property type="match status" value="1"/>
</dbReference>
<feature type="region of interest" description="Disordered" evidence="2">
    <location>
        <begin position="390"/>
        <end position="428"/>
    </location>
</feature>
<dbReference type="PANTHER" id="PTHR13958">
    <property type="entry name" value="CENTROSOME-ASSOCIATED PROTEIN 350"/>
    <property type="match status" value="1"/>
</dbReference>
<evidence type="ECO:0000313" key="4">
    <source>
        <dbReference type="EMBL" id="NXC62916.1"/>
    </source>
</evidence>
<feature type="region of interest" description="Disordered" evidence="2">
    <location>
        <begin position="950"/>
        <end position="1006"/>
    </location>
</feature>
<evidence type="ECO:0000256" key="1">
    <source>
        <dbReference type="SAM" id="Coils"/>
    </source>
</evidence>
<feature type="region of interest" description="Disordered" evidence="2">
    <location>
        <begin position="2594"/>
        <end position="2654"/>
    </location>
</feature>
<feature type="compositionally biased region" description="Basic and acidic residues" evidence="2">
    <location>
        <begin position="2638"/>
        <end position="2648"/>
    </location>
</feature>
<dbReference type="Pfam" id="PF14309">
    <property type="entry name" value="DUF4378"/>
    <property type="match status" value="1"/>
</dbReference>
<feature type="region of interest" description="Disordered" evidence="2">
    <location>
        <begin position="454"/>
        <end position="509"/>
    </location>
</feature>
<evidence type="ECO:0000259" key="3">
    <source>
        <dbReference type="PROSITE" id="PS50245"/>
    </source>
</evidence>
<feature type="region of interest" description="Disordered" evidence="2">
    <location>
        <begin position="230"/>
        <end position="272"/>
    </location>
</feature>
<feature type="region of interest" description="Disordered" evidence="2">
    <location>
        <begin position="1913"/>
        <end position="2052"/>
    </location>
</feature>
<feature type="coiled-coil region" evidence="1">
    <location>
        <begin position="1869"/>
        <end position="1896"/>
    </location>
</feature>
<dbReference type="InterPro" id="IPR000938">
    <property type="entry name" value="CAP-Gly_domain"/>
</dbReference>
<feature type="region of interest" description="Disordered" evidence="2">
    <location>
        <begin position="1"/>
        <end position="23"/>
    </location>
</feature>
<feature type="compositionally biased region" description="Basic and acidic residues" evidence="2">
    <location>
        <begin position="390"/>
        <end position="405"/>
    </location>
</feature>
<feature type="coiled-coil region" evidence="1">
    <location>
        <begin position="1391"/>
        <end position="1418"/>
    </location>
</feature>
<keyword evidence="1" id="KW-0175">Coiled coil</keyword>
<dbReference type="GO" id="GO:0005813">
    <property type="term" value="C:centrosome"/>
    <property type="evidence" value="ECO:0007669"/>
    <property type="project" value="InterPro"/>
</dbReference>
<feature type="compositionally biased region" description="Polar residues" evidence="2">
    <location>
        <begin position="1571"/>
        <end position="1583"/>
    </location>
</feature>
<feature type="region of interest" description="Disordered" evidence="2">
    <location>
        <begin position="2328"/>
        <end position="2358"/>
    </location>
</feature>
<feature type="compositionally biased region" description="Low complexity" evidence="2">
    <location>
        <begin position="1544"/>
        <end position="1558"/>
    </location>
</feature>
<feature type="region of interest" description="Disordered" evidence="2">
    <location>
        <begin position="176"/>
        <end position="205"/>
    </location>
</feature>
<dbReference type="Gene3D" id="2.30.30.190">
    <property type="entry name" value="CAP Gly-rich-like domain"/>
    <property type="match status" value="1"/>
</dbReference>
<feature type="region of interest" description="Disordered" evidence="2">
    <location>
        <begin position="2377"/>
        <end position="2444"/>
    </location>
</feature>
<dbReference type="Proteomes" id="UP000557196">
    <property type="component" value="Unassembled WGS sequence"/>
</dbReference>
<feature type="compositionally biased region" description="Basic and acidic residues" evidence="2">
    <location>
        <begin position="1497"/>
        <end position="1507"/>
    </location>
</feature>
<dbReference type="SUPFAM" id="SSF74924">
    <property type="entry name" value="Cap-Gly domain"/>
    <property type="match status" value="1"/>
</dbReference>
<feature type="compositionally biased region" description="Basic and acidic residues" evidence="2">
    <location>
        <begin position="702"/>
        <end position="711"/>
    </location>
</feature>
<feature type="non-terminal residue" evidence="4">
    <location>
        <position position="1"/>
    </location>
</feature>
<reference evidence="4 5" key="1">
    <citation type="submission" date="2019-09" db="EMBL/GenBank/DDBJ databases">
        <title>Bird 10,000 Genomes (B10K) Project - Family phase.</title>
        <authorList>
            <person name="Zhang G."/>
        </authorList>
    </citation>
    <scope>NUCLEOTIDE SEQUENCE [LARGE SCALE GENOMIC DNA]</scope>
    <source>
        <strain evidence="4">B10K-DU-029-36</strain>
        <tissue evidence="4">Muscle</tissue>
    </source>
</reference>
<feature type="compositionally biased region" description="Polar residues" evidence="2">
    <location>
        <begin position="252"/>
        <end position="272"/>
    </location>
</feature>
<feature type="region of interest" description="Disordered" evidence="2">
    <location>
        <begin position="1497"/>
        <end position="1603"/>
    </location>
</feature>
<feature type="compositionally biased region" description="Polar residues" evidence="2">
    <location>
        <begin position="1211"/>
        <end position="1224"/>
    </location>
</feature>
<dbReference type="InterPro" id="IPR028750">
    <property type="entry name" value="CEP350/CC187"/>
</dbReference>
<feature type="compositionally biased region" description="Polar residues" evidence="2">
    <location>
        <begin position="1"/>
        <end position="16"/>
    </location>
</feature>
<feature type="compositionally biased region" description="Polar residues" evidence="2">
    <location>
        <begin position="2615"/>
        <end position="2625"/>
    </location>
</feature>
<feature type="compositionally biased region" description="Polar residues" evidence="2">
    <location>
        <begin position="1258"/>
        <end position="1272"/>
    </location>
</feature>
<feature type="region of interest" description="Disordered" evidence="2">
    <location>
        <begin position="98"/>
        <end position="125"/>
    </location>
</feature>
<proteinExistence type="predicted"/>
<feature type="compositionally biased region" description="Basic and acidic residues" evidence="2">
    <location>
        <begin position="454"/>
        <end position="471"/>
    </location>
</feature>
<feature type="compositionally biased region" description="Basic and acidic residues" evidence="2">
    <location>
        <begin position="2346"/>
        <end position="2358"/>
    </location>
</feature>
<feature type="compositionally biased region" description="Low complexity" evidence="2">
    <location>
        <begin position="98"/>
        <end position="109"/>
    </location>
</feature>
<feature type="compositionally biased region" description="Low complexity" evidence="2">
    <location>
        <begin position="1584"/>
        <end position="1595"/>
    </location>
</feature>
<keyword evidence="5" id="KW-1185">Reference proteome</keyword>
<feature type="region of interest" description="Disordered" evidence="2">
    <location>
        <begin position="1622"/>
        <end position="1669"/>
    </location>
</feature>
<organism evidence="4 5">
    <name type="scientific">Aleadryas rufinucha</name>
    <name type="common">rufous-naped whistler</name>
    <dbReference type="NCBI Taxonomy" id="461220"/>
    <lineage>
        <taxon>Eukaryota</taxon>
        <taxon>Metazoa</taxon>
        <taxon>Chordata</taxon>
        <taxon>Craniata</taxon>
        <taxon>Vertebrata</taxon>
        <taxon>Euteleostomi</taxon>
        <taxon>Archelosauria</taxon>
        <taxon>Archosauria</taxon>
        <taxon>Dinosauria</taxon>
        <taxon>Saurischia</taxon>
        <taxon>Theropoda</taxon>
        <taxon>Coelurosauria</taxon>
        <taxon>Aves</taxon>
        <taxon>Neognathae</taxon>
        <taxon>Neoaves</taxon>
        <taxon>Telluraves</taxon>
        <taxon>Australaves</taxon>
        <taxon>Passeriformes</taxon>
        <taxon>Corvoidea</taxon>
        <taxon>Pachycephalidae</taxon>
        <taxon>Aleadryas</taxon>
    </lineage>
</organism>
<feature type="compositionally biased region" description="Basic and acidic residues" evidence="2">
    <location>
        <begin position="1559"/>
        <end position="1570"/>
    </location>
</feature>
<name>A0A7K8I3V8_9CORV</name>
<feature type="compositionally biased region" description="Low complexity" evidence="2">
    <location>
        <begin position="1159"/>
        <end position="1177"/>
    </location>
</feature>
<dbReference type="Pfam" id="PF01302">
    <property type="entry name" value="CAP_GLY"/>
    <property type="match status" value="1"/>
</dbReference>
<feature type="compositionally biased region" description="Polar residues" evidence="2">
    <location>
        <begin position="562"/>
        <end position="574"/>
    </location>
</feature>
<dbReference type="GO" id="GO:0008017">
    <property type="term" value="F:microtubule binding"/>
    <property type="evidence" value="ECO:0007669"/>
    <property type="project" value="InterPro"/>
</dbReference>
<feature type="compositionally biased region" description="Basic and acidic residues" evidence="2">
    <location>
        <begin position="1144"/>
        <end position="1155"/>
    </location>
</feature>
<feature type="region of interest" description="Disordered" evidence="2">
    <location>
        <begin position="678"/>
        <end position="728"/>
    </location>
</feature>
<comment type="caution">
    <text evidence="4">The sequence shown here is derived from an EMBL/GenBank/DDBJ whole genome shotgun (WGS) entry which is preliminary data.</text>
</comment>
<feature type="region of interest" description="Disordered" evidence="2">
    <location>
        <begin position="2109"/>
        <end position="2183"/>
    </location>
</feature>
<feature type="coiled-coil region" evidence="1">
    <location>
        <begin position="2067"/>
        <end position="2094"/>
    </location>
</feature>
<feature type="compositionally biased region" description="Basic and acidic residues" evidence="2">
    <location>
        <begin position="599"/>
        <end position="633"/>
    </location>
</feature>
<feature type="region of interest" description="Disordered" evidence="2">
    <location>
        <begin position="1207"/>
        <end position="1272"/>
    </location>
</feature>
<feature type="non-terminal residue" evidence="4">
    <location>
        <position position="3134"/>
    </location>
</feature>
<feature type="compositionally biased region" description="Basic and acidic residues" evidence="2">
    <location>
        <begin position="2594"/>
        <end position="2614"/>
    </location>
</feature>
<feature type="compositionally biased region" description="Low complexity" evidence="2">
    <location>
        <begin position="715"/>
        <end position="725"/>
    </location>
</feature>
<dbReference type="EMBL" id="VZTH01016960">
    <property type="protein sequence ID" value="NXC62916.1"/>
    <property type="molecule type" value="Genomic_DNA"/>
</dbReference>
<feature type="compositionally biased region" description="Basic and acidic residues" evidence="2">
    <location>
        <begin position="236"/>
        <end position="251"/>
    </location>
</feature>
<feature type="compositionally biased region" description="Low complexity" evidence="2">
    <location>
        <begin position="2419"/>
        <end position="2433"/>
    </location>
</feature>
<feature type="domain" description="CAP-Gly" evidence="3">
    <location>
        <begin position="2520"/>
        <end position="2562"/>
    </location>
</feature>
<feature type="compositionally biased region" description="Polar residues" evidence="2">
    <location>
        <begin position="1234"/>
        <end position="1249"/>
    </location>
</feature>